<accession>A0ABW9YLJ2</accession>
<dbReference type="RefSeq" id="WP_160655073.1">
    <property type="nucleotide sequence ID" value="NZ_RSEJ01000022.1"/>
</dbReference>
<evidence type="ECO:0000313" key="2">
    <source>
        <dbReference type="Proteomes" id="UP000738517"/>
    </source>
</evidence>
<dbReference type="Proteomes" id="UP000738517">
    <property type="component" value="Unassembled WGS sequence"/>
</dbReference>
<organism evidence="1 2">
    <name type="scientific">Photobacterium alginatilyticum</name>
    <dbReference type="NCBI Taxonomy" id="1775171"/>
    <lineage>
        <taxon>Bacteria</taxon>
        <taxon>Pseudomonadati</taxon>
        <taxon>Pseudomonadota</taxon>
        <taxon>Gammaproteobacteria</taxon>
        <taxon>Vibrionales</taxon>
        <taxon>Vibrionaceae</taxon>
        <taxon>Photobacterium</taxon>
    </lineage>
</organism>
<sequence>MSNKIVHQQHTFRVQTKALLDLLPTLKAELYFAGCDEKSRLLQRIDQVYGELTQFQALQAEKLGSDSCNGDDPIHLLQQYEFSEPVYHSDGLGHIQVQESDPPYPLEALLQQVEERKEWDVCFLMFESQSKVWLLDFAEHLENTASYHTDCNIVISQILTDRSDLITLLQNADRWYWNNTNRHLIPALTKSVDALLSYHEPDVLQREIDTSILTGLKSRLDRLYMNEHKPKRTS</sequence>
<dbReference type="EMBL" id="RSEJ01000022">
    <property type="protein sequence ID" value="NBI54717.1"/>
    <property type="molecule type" value="Genomic_DNA"/>
</dbReference>
<comment type="caution">
    <text evidence="1">The sequence shown here is derived from an EMBL/GenBank/DDBJ whole genome shotgun (WGS) entry which is preliminary data.</text>
</comment>
<evidence type="ECO:0008006" key="3">
    <source>
        <dbReference type="Google" id="ProtNLM"/>
    </source>
</evidence>
<reference evidence="1 2" key="1">
    <citation type="journal article" date="2017" name="Int. J. Syst. Evol. Microbiol.">
        <title>Photobacterium alginatilyticum sp. nov., a marine bacterium isolated from bottom seawater.</title>
        <authorList>
            <person name="Wang X."/>
            <person name="Wang Y."/>
            <person name="Yang X."/>
            <person name="Sun H."/>
            <person name="Li B."/>
            <person name="Zhang X.H."/>
        </authorList>
    </citation>
    <scope>NUCLEOTIDE SEQUENCE [LARGE SCALE GENOMIC DNA]</scope>
    <source>
        <strain evidence="1 2">P03D4</strain>
    </source>
</reference>
<protein>
    <recommendedName>
        <fullName evidence="3">DUF4123 domain-containing protein</fullName>
    </recommendedName>
</protein>
<keyword evidence="2" id="KW-1185">Reference proteome</keyword>
<evidence type="ECO:0000313" key="1">
    <source>
        <dbReference type="EMBL" id="NBI54717.1"/>
    </source>
</evidence>
<name>A0ABW9YLJ2_9GAMM</name>
<gene>
    <name evidence="1" type="ORF">EIZ48_19565</name>
</gene>
<proteinExistence type="predicted"/>